<dbReference type="AlphaFoldDB" id="A0ABD3X3G4"/>
<feature type="transmembrane region" description="Helical" evidence="1">
    <location>
        <begin position="333"/>
        <end position="354"/>
    </location>
</feature>
<dbReference type="Proteomes" id="UP001634394">
    <property type="component" value="Unassembled WGS sequence"/>
</dbReference>
<name>A0ABD3X3G4_SINWO</name>
<dbReference type="InterPro" id="IPR036179">
    <property type="entry name" value="Ig-like_dom_sf"/>
</dbReference>
<dbReference type="InterPro" id="IPR013783">
    <property type="entry name" value="Ig-like_fold"/>
</dbReference>
<sequence>MVSSIIFNPVNDIDKDIVDTIVGEQCIIGTWSLNGSSLTITVTKRNSARLTAFIDGSSLKDTTVQFSRFLLKYNHNTMAAYLMISNVSRNDEGLYEIEENFYLKKPTQYENFMEYYMIPSGIWILELNVFDTDDVQHGETGKSIALEFEIVSRISTLLNYITVCATMGDQGCNVSTESHLHGRLSCTRDAMYNIYKITITNVTLRDAGLYKVSTNSNESKRRFLNITEKPTCSVAGDNLTIGWFFNQQGIKRTLLVIHPNREVIMNLRPSNAPEINSKFKHRLSYNGDVSRSFMMLSLLNVKMSDSGLYTIQTQHGNTIPGYKKVNVEDHVPVYFIPVTVGIFALINLIVCLLISIRRKKARNIDTERHQVPMACDTNVFSTPIASERPLPIVPNDDVHMDQTITSQHSYLDNKMEQLPVANSMCMDGYEMICISSNDDFHNNQSNAKSQQNYPTSFRNTSGYLSVEFVMKSPVQHN</sequence>
<keyword evidence="3" id="KW-1185">Reference proteome</keyword>
<comment type="caution">
    <text evidence="2">The sequence shown here is derived from an EMBL/GenBank/DDBJ whole genome shotgun (WGS) entry which is preliminary data.</text>
</comment>
<reference evidence="2 3" key="1">
    <citation type="submission" date="2024-11" db="EMBL/GenBank/DDBJ databases">
        <title>Chromosome-level genome assembly of the freshwater bivalve Anodonta woodiana.</title>
        <authorList>
            <person name="Chen X."/>
        </authorList>
    </citation>
    <scope>NUCLEOTIDE SEQUENCE [LARGE SCALE GENOMIC DNA]</scope>
    <source>
        <strain evidence="2">MN2024</strain>
        <tissue evidence="2">Gills</tissue>
    </source>
</reference>
<dbReference type="SUPFAM" id="SSF48726">
    <property type="entry name" value="Immunoglobulin"/>
    <property type="match status" value="1"/>
</dbReference>
<protein>
    <submittedName>
        <fullName evidence="2">Uncharacterized protein</fullName>
    </submittedName>
</protein>
<dbReference type="EMBL" id="JBJQND010000004">
    <property type="protein sequence ID" value="KAL3879373.1"/>
    <property type="molecule type" value="Genomic_DNA"/>
</dbReference>
<evidence type="ECO:0000256" key="1">
    <source>
        <dbReference type="SAM" id="Phobius"/>
    </source>
</evidence>
<dbReference type="Gene3D" id="2.60.40.10">
    <property type="entry name" value="Immunoglobulins"/>
    <property type="match status" value="1"/>
</dbReference>
<keyword evidence="1" id="KW-0812">Transmembrane</keyword>
<organism evidence="2 3">
    <name type="scientific">Sinanodonta woodiana</name>
    <name type="common">Chinese pond mussel</name>
    <name type="synonym">Anodonta woodiana</name>
    <dbReference type="NCBI Taxonomy" id="1069815"/>
    <lineage>
        <taxon>Eukaryota</taxon>
        <taxon>Metazoa</taxon>
        <taxon>Spiralia</taxon>
        <taxon>Lophotrochozoa</taxon>
        <taxon>Mollusca</taxon>
        <taxon>Bivalvia</taxon>
        <taxon>Autobranchia</taxon>
        <taxon>Heteroconchia</taxon>
        <taxon>Palaeoheterodonta</taxon>
        <taxon>Unionida</taxon>
        <taxon>Unionoidea</taxon>
        <taxon>Unionidae</taxon>
        <taxon>Unioninae</taxon>
        <taxon>Sinanodonta</taxon>
    </lineage>
</organism>
<keyword evidence="1" id="KW-1133">Transmembrane helix</keyword>
<gene>
    <name evidence="2" type="ORF">ACJMK2_031671</name>
</gene>
<keyword evidence="1" id="KW-0472">Membrane</keyword>
<evidence type="ECO:0000313" key="3">
    <source>
        <dbReference type="Proteomes" id="UP001634394"/>
    </source>
</evidence>
<evidence type="ECO:0000313" key="2">
    <source>
        <dbReference type="EMBL" id="KAL3879373.1"/>
    </source>
</evidence>
<proteinExistence type="predicted"/>
<accession>A0ABD3X3G4</accession>